<evidence type="ECO:0000313" key="3">
    <source>
        <dbReference type="Proteomes" id="UP000237105"/>
    </source>
</evidence>
<reference evidence="3" key="1">
    <citation type="submission" date="2016-06" db="EMBL/GenBank/DDBJ databases">
        <title>Parallel loss of symbiosis genes in relatives of nitrogen-fixing non-legume Parasponia.</title>
        <authorList>
            <person name="Van Velzen R."/>
            <person name="Holmer R."/>
            <person name="Bu F."/>
            <person name="Rutten L."/>
            <person name="Van Zeijl A."/>
            <person name="Liu W."/>
            <person name="Santuari L."/>
            <person name="Cao Q."/>
            <person name="Sharma T."/>
            <person name="Shen D."/>
            <person name="Roswanjaya Y."/>
            <person name="Wardhani T."/>
            <person name="Kalhor M.S."/>
            <person name="Jansen J."/>
            <person name="Van den Hoogen J."/>
            <person name="Gungor B."/>
            <person name="Hartog M."/>
            <person name="Hontelez J."/>
            <person name="Verver J."/>
            <person name="Yang W.-C."/>
            <person name="Schijlen E."/>
            <person name="Repin R."/>
            <person name="Schilthuizen M."/>
            <person name="Schranz E."/>
            <person name="Heidstra R."/>
            <person name="Miyata K."/>
            <person name="Fedorova E."/>
            <person name="Kohlen W."/>
            <person name="Bisseling T."/>
            <person name="Smit S."/>
            <person name="Geurts R."/>
        </authorList>
    </citation>
    <scope>NUCLEOTIDE SEQUENCE [LARGE SCALE GENOMIC DNA]</scope>
    <source>
        <strain evidence="3">cv. WU1-14</strain>
    </source>
</reference>
<dbReference type="OrthoDB" id="992742at2759"/>
<sequence>MNYHELPSTEDIHKISQFSRLSSTDVVIFILELRTYKPRQDLNLDEKYLRQKVVDVQCHMVPITVARILKTLLHKHGPDLFGGGWRWQLGLSREMKSVITTLLCVVIDRIYNTKIGVLALL</sequence>
<gene>
    <name evidence="1" type="ORF">PanWU01x14_159870</name>
    <name evidence="2" type="ORF">PanWU01x14_159930</name>
</gene>
<evidence type="ECO:0000313" key="1">
    <source>
        <dbReference type="EMBL" id="PON59238.1"/>
    </source>
</evidence>
<name>A0A2P5CDX7_PARAD</name>
<reference evidence="1" key="2">
    <citation type="submission" date="2016-06" db="EMBL/GenBank/DDBJ databases">
        <title>Parasponia and Trema comparative genomics to provide insight in an evolutionary trajectory towards rhizobium symbiosis.</title>
        <authorList>
            <person name="Van Velzen R."/>
            <person name="Holmer R."/>
            <person name="Geurts R."/>
            <person name="Smit S."/>
        </authorList>
    </citation>
    <scope>NUCLEOTIDE SEQUENCE [LARGE SCALE GENOMIC DNA]</scope>
    <source>
        <strain evidence="1">WU1-14</strain>
        <tissue evidence="1">Leaves</tissue>
    </source>
</reference>
<accession>A0A2P5CDX7</accession>
<evidence type="ECO:0000313" key="2">
    <source>
        <dbReference type="EMBL" id="PON59244.1"/>
    </source>
</evidence>
<keyword evidence="3" id="KW-1185">Reference proteome</keyword>
<dbReference type="EMBL" id="JXTB01000141">
    <property type="protein sequence ID" value="PON59244.1"/>
    <property type="molecule type" value="Genomic_DNA"/>
</dbReference>
<organism evidence="1 3">
    <name type="scientific">Parasponia andersonii</name>
    <name type="common">Sponia andersonii</name>
    <dbReference type="NCBI Taxonomy" id="3476"/>
    <lineage>
        <taxon>Eukaryota</taxon>
        <taxon>Viridiplantae</taxon>
        <taxon>Streptophyta</taxon>
        <taxon>Embryophyta</taxon>
        <taxon>Tracheophyta</taxon>
        <taxon>Spermatophyta</taxon>
        <taxon>Magnoliopsida</taxon>
        <taxon>eudicotyledons</taxon>
        <taxon>Gunneridae</taxon>
        <taxon>Pentapetalae</taxon>
        <taxon>rosids</taxon>
        <taxon>fabids</taxon>
        <taxon>Rosales</taxon>
        <taxon>Cannabaceae</taxon>
        <taxon>Parasponia</taxon>
    </lineage>
</organism>
<comment type="caution">
    <text evidence="1">The sequence shown here is derived from an EMBL/GenBank/DDBJ whole genome shotgun (WGS) entry which is preliminary data.</text>
</comment>
<dbReference type="EMBL" id="JXTB01000141">
    <property type="protein sequence ID" value="PON59238.1"/>
    <property type="molecule type" value="Genomic_DNA"/>
</dbReference>
<dbReference type="Proteomes" id="UP000237105">
    <property type="component" value="Unassembled WGS sequence"/>
</dbReference>
<dbReference type="AlphaFoldDB" id="A0A2P5CDX7"/>
<proteinExistence type="predicted"/>
<protein>
    <submittedName>
        <fullName evidence="1">Uncharacterized protein</fullName>
    </submittedName>
</protein>